<sequence length="83" mass="9305">MSNRNKQGRRESIGRVGGGRGGKVHVGGEKRSKQSSKNPLENFRPDMVSRDANKNAGLAIENNRSRAPVSREQRERRFDITSK</sequence>
<dbReference type="AlphaFoldDB" id="A0A834UDH7"/>
<dbReference type="EMBL" id="JACSDY010000002">
    <property type="protein sequence ID" value="KAF7433929.1"/>
    <property type="molecule type" value="Genomic_DNA"/>
</dbReference>
<evidence type="ECO:0000256" key="1">
    <source>
        <dbReference type="SAM" id="MobiDB-lite"/>
    </source>
</evidence>
<comment type="caution">
    <text evidence="2">The sequence shown here is derived from an EMBL/GenBank/DDBJ whole genome shotgun (WGS) entry which is preliminary data.</text>
</comment>
<evidence type="ECO:0000313" key="3">
    <source>
        <dbReference type="Proteomes" id="UP000600918"/>
    </source>
</evidence>
<name>A0A834UDH7_VESPE</name>
<proteinExistence type="predicted"/>
<reference evidence="2" key="1">
    <citation type="journal article" date="2020" name="G3 (Bethesda)">
        <title>High-Quality Assemblies for Three Invasive Social Wasps from the &lt;i&gt;Vespula&lt;/i&gt; Genus.</title>
        <authorList>
            <person name="Harrop T.W.R."/>
            <person name="Guhlin J."/>
            <person name="McLaughlin G.M."/>
            <person name="Permina E."/>
            <person name="Stockwell P."/>
            <person name="Gilligan J."/>
            <person name="Le Lec M.F."/>
            <person name="Gruber M.A.M."/>
            <person name="Quinn O."/>
            <person name="Lovegrove M."/>
            <person name="Duncan E.J."/>
            <person name="Remnant E.J."/>
            <person name="Van Eeckhoven J."/>
            <person name="Graham B."/>
            <person name="Knapp R.A."/>
            <person name="Langford K.W."/>
            <person name="Kronenberg Z."/>
            <person name="Press M.O."/>
            <person name="Eacker S.M."/>
            <person name="Wilson-Rankin E.E."/>
            <person name="Purcell J."/>
            <person name="Lester P.J."/>
            <person name="Dearden P.K."/>
        </authorList>
    </citation>
    <scope>NUCLEOTIDE SEQUENCE</scope>
    <source>
        <strain evidence="2">Volc-1</strain>
    </source>
</reference>
<organism evidence="2 3">
    <name type="scientific">Vespula pensylvanica</name>
    <name type="common">Western yellow jacket</name>
    <name type="synonym">Wasp</name>
    <dbReference type="NCBI Taxonomy" id="30213"/>
    <lineage>
        <taxon>Eukaryota</taxon>
        <taxon>Metazoa</taxon>
        <taxon>Ecdysozoa</taxon>
        <taxon>Arthropoda</taxon>
        <taxon>Hexapoda</taxon>
        <taxon>Insecta</taxon>
        <taxon>Pterygota</taxon>
        <taxon>Neoptera</taxon>
        <taxon>Endopterygota</taxon>
        <taxon>Hymenoptera</taxon>
        <taxon>Apocrita</taxon>
        <taxon>Aculeata</taxon>
        <taxon>Vespoidea</taxon>
        <taxon>Vespidae</taxon>
        <taxon>Vespinae</taxon>
        <taxon>Vespula</taxon>
    </lineage>
</organism>
<feature type="compositionally biased region" description="Basic and acidic residues" evidence="1">
    <location>
        <begin position="69"/>
        <end position="83"/>
    </location>
</feature>
<keyword evidence="3" id="KW-1185">Reference proteome</keyword>
<evidence type="ECO:0000313" key="2">
    <source>
        <dbReference type="EMBL" id="KAF7433929.1"/>
    </source>
</evidence>
<dbReference type="Proteomes" id="UP000600918">
    <property type="component" value="Unassembled WGS sequence"/>
</dbReference>
<gene>
    <name evidence="2" type="ORF">H0235_002120</name>
</gene>
<feature type="compositionally biased region" description="Gly residues" evidence="1">
    <location>
        <begin position="15"/>
        <end position="25"/>
    </location>
</feature>
<protein>
    <submittedName>
        <fullName evidence="2">Uncharacterized protein</fullName>
    </submittedName>
</protein>
<feature type="compositionally biased region" description="Basic and acidic residues" evidence="1">
    <location>
        <begin position="43"/>
        <end position="53"/>
    </location>
</feature>
<feature type="region of interest" description="Disordered" evidence="1">
    <location>
        <begin position="1"/>
        <end position="83"/>
    </location>
</feature>
<accession>A0A834UDH7</accession>